<evidence type="ECO:0000256" key="3">
    <source>
        <dbReference type="ARBA" id="ARBA00022801"/>
    </source>
</evidence>
<dbReference type="InterPro" id="IPR023214">
    <property type="entry name" value="HAD_sf"/>
</dbReference>
<protein>
    <submittedName>
        <fullName evidence="5">HAD-IA family hydrolase</fullName>
    </submittedName>
</protein>
<dbReference type="Gene3D" id="1.10.150.520">
    <property type="match status" value="1"/>
</dbReference>
<dbReference type="Proteomes" id="UP001172743">
    <property type="component" value="Unassembled WGS sequence"/>
</dbReference>
<name>A0ABT8GV05_9BACL</name>
<dbReference type="InterPro" id="IPR051400">
    <property type="entry name" value="HAD-like_hydrolase"/>
</dbReference>
<sequence>MIKAVIFDLDGTLLDRDTSVRKFIEDQYNRLIEWLDHIPKEQYISRFIELDCRGYVWKDQVYRQIVAEFKINEVSWEMLLQDYVSEFYKCCIPFSNLAGMLESLKARSIRMGMITNGKGQFQLDNIRALGIEQYFETILISEWEGMKKPNPEIFRKALSHMDVAPNESLFVGDHPENDIKAAKNVGMVGVWKKDFQWDHVEADFTIDDLSELPVIIQEIDRV</sequence>
<dbReference type="SUPFAM" id="SSF56784">
    <property type="entry name" value="HAD-like"/>
    <property type="match status" value="1"/>
</dbReference>
<reference evidence="5" key="1">
    <citation type="submission" date="2023-07" db="EMBL/GenBank/DDBJ databases">
        <title>Ureibacillus sp. isolated from freshwater well.</title>
        <authorList>
            <person name="Kirdat K."/>
            <person name="Bhatt A."/>
            <person name="Teware R."/>
            <person name="Bhavsar Y."/>
            <person name="Yadav A."/>
        </authorList>
    </citation>
    <scope>NUCLEOTIDE SEQUENCE</scope>
    <source>
        <strain evidence="5">BA0131</strain>
    </source>
</reference>
<dbReference type="RefSeq" id="WP_301139572.1">
    <property type="nucleotide sequence ID" value="NZ_JAUHTQ010000018.1"/>
</dbReference>
<evidence type="ECO:0000256" key="4">
    <source>
        <dbReference type="ARBA" id="ARBA00022842"/>
    </source>
</evidence>
<organism evidence="5 6">
    <name type="scientific">Ureibacillus aquaedulcis</name>
    <dbReference type="NCBI Taxonomy" id="3058421"/>
    <lineage>
        <taxon>Bacteria</taxon>
        <taxon>Bacillati</taxon>
        <taxon>Bacillota</taxon>
        <taxon>Bacilli</taxon>
        <taxon>Bacillales</taxon>
        <taxon>Caryophanaceae</taxon>
        <taxon>Ureibacillus</taxon>
    </lineage>
</organism>
<evidence type="ECO:0000313" key="5">
    <source>
        <dbReference type="EMBL" id="MDN4495253.1"/>
    </source>
</evidence>
<dbReference type="SFLD" id="SFLDS00003">
    <property type="entry name" value="Haloacid_Dehalogenase"/>
    <property type="match status" value="1"/>
</dbReference>
<dbReference type="EMBL" id="JAUHTQ010000018">
    <property type="protein sequence ID" value="MDN4495253.1"/>
    <property type="molecule type" value="Genomic_DNA"/>
</dbReference>
<evidence type="ECO:0000256" key="2">
    <source>
        <dbReference type="ARBA" id="ARBA00022723"/>
    </source>
</evidence>
<dbReference type="InterPro" id="IPR006439">
    <property type="entry name" value="HAD-SF_hydro_IA"/>
</dbReference>
<gene>
    <name evidence="5" type="ORF">QYB95_17015</name>
</gene>
<dbReference type="SFLD" id="SFLDG01129">
    <property type="entry name" value="C1.5:_HAD__Beta-PGM__Phosphata"/>
    <property type="match status" value="1"/>
</dbReference>
<dbReference type="InterPro" id="IPR036412">
    <property type="entry name" value="HAD-like_sf"/>
</dbReference>
<dbReference type="Pfam" id="PF13419">
    <property type="entry name" value="HAD_2"/>
    <property type="match status" value="1"/>
</dbReference>
<keyword evidence="3 5" id="KW-0378">Hydrolase</keyword>
<comment type="cofactor">
    <cofactor evidence="1">
        <name>Mg(2+)</name>
        <dbReference type="ChEBI" id="CHEBI:18420"/>
    </cofactor>
</comment>
<accession>A0ABT8GV05</accession>
<keyword evidence="6" id="KW-1185">Reference proteome</keyword>
<evidence type="ECO:0000313" key="6">
    <source>
        <dbReference type="Proteomes" id="UP001172743"/>
    </source>
</evidence>
<dbReference type="NCBIfam" id="TIGR01549">
    <property type="entry name" value="HAD-SF-IA-v1"/>
    <property type="match status" value="1"/>
</dbReference>
<dbReference type="Gene3D" id="3.40.50.1000">
    <property type="entry name" value="HAD superfamily/HAD-like"/>
    <property type="match status" value="1"/>
</dbReference>
<dbReference type="PANTHER" id="PTHR46470:SF2">
    <property type="entry name" value="GLYCERALDEHYDE 3-PHOSPHATE PHOSPHATASE"/>
    <property type="match status" value="1"/>
</dbReference>
<dbReference type="NCBIfam" id="TIGR01509">
    <property type="entry name" value="HAD-SF-IA-v3"/>
    <property type="match status" value="1"/>
</dbReference>
<dbReference type="InterPro" id="IPR041492">
    <property type="entry name" value="HAD_2"/>
</dbReference>
<dbReference type="PANTHER" id="PTHR46470">
    <property type="entry name" value="N-ACYLNEURAMINATE-9-PHOSPHATASE"/>
    <property type="match status" value="1"/>
</dbReference>
<keyword evidence="2" id="KW-0479">Metal-binding</keyword>
<comment type="caution">
    <text evidence="5">The sequence shown here is derived from an EMBL/GenBank/DDBJ whole genome shotgun (WGS) entry which is preliminary data.</text>
</comment>
<proteinExistence type="predicted"/>
<keyword evidence="4" id="KW-0460">Magnesium</keyword>
<dbReference type="PRINTS" id="PR00413">
    <property type="entry name" value="HADHALOGNASE"/>
</dbReference>
<dbReference type="GO" id="GO:0016787">
    <property type="term" value="F:hydrolase activity"/>
    <property type="evidence" value="ECO:0007669"/>
    <property type="project" value="UniProtKB-KW"/>
</dbReference>
<evidence type="ECO:0000256" key="1">
    <source>
        <dbReference type="ARBA" id="ARBA00001946"/>
    </source>
</evidence>